<evidence type="ECO:0000313" key="3">
    <source>
        <dbReference type="EMBL" id="PSS06914.1"/>
    </source>
</evidence>
<dbReference type="AlphaFoldDB" id="A0A2T3APL3"/>
<evidence type="ECO:0000256" key="1">
    <source>
        <dbReference type="SAM" id="MobiDB-lite"/>
    </source>
</evidence>
<dbReference type="GeneID" id="36569464"/>
<dbReference type="SMART" id="SM00672">
    <property type="entry name" value="CAP10"/>
    <property type="match status" value="1"/>
</dbReference>
<dbReference type="OrthoDB" id="541052at2759"/>
<feature type="compositionally biased region" description="Pro residues" evidence="1">
    <location>
        <begin position="54"/>
        <end position="81"/>
    </location>
</feature>
<keyword evidence="3" id="KW-0808">Transferase</keyword>
<dbReference type="Pfam" id="PF05686">
    <property type="entry name" value="Glyco_transf_90"/>
    <property type="match status" value="1"/>
</dbReference>
<dbReference type="RefSeq" id="XP_024716570.1">
    <property type="nucleotide sequence ID" value="XM_024861383.1"/>
</dbReference>
<feature type="domain" description="Glycosyl transferase CAP10" evidence="2">
    <location>
        <begin position="364"/>
        <end position="662"/>
    </location>
</feature>
<feature type="region of interest" description="Disordered" evidence="1">
    <location>
        <begin position="41"/>
        <end position="83"/>
    </location>
</feature>
<accession>A0A2T3APL3</accession>
<protein>
    <submittedName>
        <fullName evidence="3">Glycosyltransferase family 90 protein</fullName>
    </submittedName>
</protein>
<organism evidence="3 4">
    <name type="scientific">Amorphotheca resinae ATCC 22711</name>
    <dbReference type="NCBI Taxonomy" id="857342"/>
    <lineage>
        <taxon>Eukaryota</taxon>
        <taxon>Fungi</taxon>
        <taxon>Dikarya</taxon>
        <taxon>Ascomycota</taxon>
        <taxon>Pezizomycotina</taxon>
        <taxon>Leotiomycetes</taxon>
        <taxon>Helotiales</taxon>
        <taxon>Amorphothecaceae</taxon>
        <taxon>Amorphotheca</taxon>
    </lineage>
</organism>
<keyword evidence="4" id="KW-1185">Reference proteome</keyword>
<name>A0A2T3APL3_AMORE</name>
<dbReference type="Proteomes" id="UP000241818">
    <property type="component" value="Unassembled WGS sequence"/>
</dbReference>
<dbReference type="InterPro" id="IPR051091">
    <property type="entry name" value="O-Glucosyltr/Glycosyltrsf_90"/>
</dbReference>
<dbReference type="PANTHER" id="PTHR12203:SF22">
    <property type="entry name" value="CAPSULE ASSOCIATED PROTEIN"/>
    <property type="match status" value="1"/>
</dbReference>
<dbReference type="EMBL" id="KZ679019">
    <property type="protein sequence ID" value="PSS06914.1"/>
    <property type="molecule type" value="Genomic_DNA"/>
</dbReference>
<dbReference type="PANTHER" id="PTHR12203">
    <property type="entry name" value="KDEL LYS-ASP-GLU-LEU CONTAINING - RELATED"/>
    <property type="match status" value="1"/>
</dbReference>
<reference evidence="3 4" key="1">
    <citation type="journal article" date="2018" name="New Phytol.">
        <title>Comparative genomics and transcriptomics depict ericoid mycorrhizal fungi as versatile saprotrophs and plant mutualists.</title>
        <authorList>
            <person name="Martino E."/>
            <person name="Morin E."/>
            <person name="Grelet G.A."/>
            <person name="Kuo A."/>
            <person name="Kohler A."/>
            <person name="Daghino S."/>
            <person name="Barry K.W."/>
            <person name="Cichocki N."/>
            <person name="Clum A."/>
            <person name="Dockter R.B."/>
            <person name="Hainaut M."/>
            <person name="Kuo R.C."/>
            <person name="LaButti K."/>
            <person name="Lindahl B.D."/>
            <person name="Lindquist E.A."/>
            <person name="Lipzen A."/>
            <person name="Khouja H.R."/>
            <person name="Magnuson J."/>
            <person name="Murat C."/>
            <person name="Ohm R.A."/>
            <person name="Singer S.W."/>
            <person name="Spatafora J.W."/>
            <person name="Wang M."/>
            <person name="Veneault-Fourrey C."/>
            <person name="Henrissat B."/>
            <person name="Grigoriev I.V."/>
            <person name="Martin F.M."/>
            <person name="Perotto S."/>
        </authorList>
    </citation>
    <scope>NUCLEOTIDE SEQUENCE [LARGE SCALE GENOMIC DNA]</scope>
    <source>
        <strain evidence="3 4">ATCC 22711</strain>
    </source>
</reference>
<dbReference type="InParanoid" id="A0A2T3APL3"/>
<evidence type="ECO:0000259" key="2">
    <source>
        <dbReference type="SMART" id="SM00672"/>
    </source>
</evidence>
<evidence type="ECO:0000313" key="4">
    <source>
        <dbReference type="Proteomes" id="UP000241818"/>
    </source>
</evidence>
<proteinExistence type="predicted"/>
<gene>
    <name evidence="3" type="ORF">M430DRAFT_110719</name>
</gene>
<dbReference type="InterPro" id="IPR006598">
    <property type="entry name" value="CAP10"/>
</dbReference>
<dbReference type="GO" id="GO:0016740">
    <property type="term" value="F:transferase activity"/>
    <property type="evidence" value="ECO:0007669"/>
    <property type="project" value="UniProtKB-KW"/>
</dbReference>
<sequence length="673" mass="76552">MAYPGPPRRTAGVVRYSLLALALLSVLLYFRHSAQNAGLTSPFRIDIDPKPDPPLEGAPPTPENPIPQTPAPVDPPPPVEPPVEEVKEPVVVVDVPPPAVEEPAVEEEQPPVAKPKAPPHPIDTLIEAAEKTFDDLLKKESHDLKTAAAVYRERRGRHPPPGFDVWFKFAQDNGAVMVEDFFDQIYHDLGPFWGLPPSTMRKEAWDYEMTINIRNHTASTGSEWFWTQIWLNLTKTIEHMLPDMDIALNAMDEPRVVAPWEDINRYMETERKTRVMAPAHEVISEFQHLALPGELDREVKTRDKEWEDTRPFWQVASRGCHPDSLARQAETMSDFDHTPVISLAHTLPHTYKGYVSNYSLSTDFCHQPDLQSLHGMMIAPLSVSATKTMFPIFGGSKLPTNNEILLPPPMYWSNEERFSGGDDHGEPWEHKMDEVVWRGVATGGLNTATNWKGFQRHRFVAMTNGTKISGAESWEHIPENWAMPPSLYNLAAQQENKLGEWTSKWSNTGFVDLSCNPPETTGTCSYTSPYFEIVPGMKMSDQFDRKYVPDIDGNSFSGRYRGFLMSTSLPIKATIFREWHDSRLVPWKHFVPMDNRFMDFYGIMEYFLGYEGEDIKVPGHDDQAGKIALAGQEWANKVLRKEDMQIYVLRLLLEYARLGDDNRDKLGWVDDLL</sequence>